<dbReference type="InterPro" id="IPR036305">
    <property type="entry name" value="RGS_sf"/>
</dbReference>
<dbReference type="Proteomes" id="UP001583177">
    <property type="component" value="Unassembled WGS sequence"/>
</dbReference>
<evidence type="ECO:0000313" key="4">
    <source>
        <dbReference type="Proteomes" id="UP001583177"/>
    </source>
</evidence>
<dbReference type="SUPFAM" id="SSF48097">
    <property type="entry name" value="Regulator of G-protein signaling, RGS"/>
    <property type="match status" value="1"/>
</dbReference>
<organism evidence="3 4">
    <name type="scientific">Diaporthe australafricana</name>
    <dbReference type="NCBI Taxonomy" id="127596"/>
    <lineage>
        <taxon>Eukaryota</taxon>
        <taxon>Fungi</taxon>
        <taxon>Dikarya</taxon>
        <taxon>Ascomycota</taxon>
        <taxon>Pezizomycotina</taxon>
        <taxon>Sordariomycetes</taxon>
        <taxon>Sordariomycetidae</taxon>
        <taxon>Diaporthales</taxon>
        <taxon>Diaporthaceae</taxon>
        <taxon>Diaporthe</taxon>
    </lineage>
</organism>
<proteinExistence type="predicted"/>
<dbReference type="Gene3D" id="1.10.167.10">
    <property type="entry name" value="Regulator of G-protein Signalling 4, domain 2"/>
    <property type="match status" value="1"/>
</dbReference>
<keyword evidence="2" id="KW-1133">Transmembrane helix</keyword>
<feature type="compositionally biased region" description="Basic residues" evidence="1">
    <location>
        <begin position="95"/>
        <end position="106"/>
    </location>
</feature>
<feature type="transmembrane region" description="Helical" evidence="2">
    <location>
        <begin position="450"/>
        <end position="471"/>
    </location>
</feature>
<protein>
    <recommendedName>
        <fullName evidence="5">RGS domain-containing protein</fullName>
    </recommendedName>
</protein>
<keyword evidence="2" id="KW-0472">Membrane</keyword>
<dbReference type="PANTHER" id="PTHR39466">
    <property type="entry name" value="RGS DOMAIN-CONTAINING PROTEIN"/>
    <property type="match status" value="1"/>
</dbReference>
<feature type="transmembrane region" description="Helical" evidence="2">
    <location>
        <begin position="305"/>
        <end position="326"/>
    </location>
</feature>
<comment type="caution">
    <text evidence="3">The sequence shown here is derived from an EMBL/GenBank/DDBJ whole genome shotgun (WGS) entry which is preliminary data.</text>
</comment>
<name>A0ABR3W865_9PEZI</name>
<sequence length="477" mass="54209">MIPESEISRDIHNIEEGKPSRRSRLPSDLSFEQVVKNTTAPPCSLGEFMDFLVYENRNAELLQFFLWYCDYIERWSELSPQQKSLSPPWEPDRQRGHKGPAAHTHRRDGSDRLNQILNIMEVVNARKHPNWSLGGSEARVNSGTVSMSSSEMSVPAAAVRKTMVTQQDAQRDTRIAMPLNSNPIDEQSPDQEQPFRDEVTMIIKQYITDQAPRRLKISDEDLAACQKAASITTHPSSLLRAFTASEDILKSDRFPRFVRNSQRNANKPRLVFIRVIAIAIIMLGFLANQVLVLSSLSQFYRVLSIILWWPSFTTLIAAIQGLCLILQLRGLRQLRPWEQEHLVEDGDADNQGHELNSAAEVTTHISSDNDRRRSKQPAYGGAIRVTSRLSSSRNDDPLRKPSMQTFGPANKYRRRAFVRAHQAKPLVRKIWDDAVKTRNKNIKMLQDRTLFLSICWGGAISSALTVVSLFIPVMKVL</sequence>
<keyword evidence="2" id="KW-0812">Transmembrane</keyword>
<keyword evidence="4" id="KW-1185">Reference proteome</keyword>
<dbReference type="EMBL" id="JAWRVE010000127">
    <property type="protein sequence ID" value="KAL1855768.1"/>
    <property type="molecule type" value="Genomic_DNA"/>
</dbReference>
<evidence type="ECO:0008006" key="5">
    <source>
        <dbReference type="Google" id="ProtNLM"/>
    </source>
</evidence>
<feature type="transmembrane region" description="Helical" evidence="2">
    <location>
        <begin position="271"/>
        <end position="293"/>
    </location>
</feature>
<evidence type="ECO:0000256" key="2">
    <source>
        <dbReference type="SAM" id="Phobius"/>
    </source>
</evidence>
<gene>
    <name evidence="3" type="ORF">Daus18300_010943</name>
</gene>
<dbReference type="PANTHER" id="PTHR39466:SF1">
    <property type="entry name" value="RGS DOMAIN-CONTAINING PROTEIN"/>
    <property type="match status" value="1"/>
</dbReference>
<accession>A0ABR3W865</accession>
<feature type="region of interest" description="Disordered" evidence="1">
    <location>
        <begin position="81"/>
        <end position="109"/>
    </location>
</feature>
<evidence type="ECO:0000256" key="1">
    <source>
        <dbReference type="SAM" id="MobiDB-lite"/>
    </source>
</evidence>
<dbReference type="InterPro" id="IPR044926">
    <property type="entry name" value="RGS_subdomain_2"/>
</dbReference>
<evidence type="ECO:0000313" key="3">
    <source>
        <dbReference type="EMBL" id="KAL1855768.1"/>
    </source>
</evidence>
<reference evidence="3 4" key="1">
    <citation type="journal article" date="2024" name="IMA Fungus">
        <title>IMA Genome - F19 : A genome assembly and annotation guide to empower mycologists, including annotated draft genome sequences of Ceratocystis pirilliformis, Diaporthe australafricana, Fusarium ophioides, Paecilomyces lecythidis, and Sporothrix stenoceras.</title>
        <authorList>
            <person name="Aylward J."/>
            <person name="Wilson A.M."/>
            <person name="Visagie C.M."/>
            <person name="Spraker J."/>
            <person name="Barnes I."/>
            <person name="Buitendag C."/>
            <person name="Ceriani C."/>
            <person name="Del Mar Angel L."/>
            <person name="du Plessis D."/>
            <person name="Fuchs T."/>
            <person name="Gasser K."/>
            <person name="Kramer D."/>
            <person name="Li W."/>
            <person name="Munsamy K."/>
            <person name="Piso A."/>
            <person name="Price J.L."/>
            <person name="Sonnekus B."/>
            <person name="Thomas C."/>
            <person name="van der Nest A."/>
            <person name="van Dijk A."/>
            <person name="van Heerden A."/>
            <person name="van Vuuren N."/>
            <person name="Yilmaz N."/>
            <person name="Duong T.A."/>
            <person name="van der Merwe N.A."/>
            <person name="Wingfield M.J."/>
            <person name="Wingfield B.D."/>
        </authorList>
    </citation>
    <scope>NUCLEOTIDE SEQUENCE [LARGE SCALE GENOMIC DNA]</scope>
    <source>
        <strain evidence="3 4">CMW 18300</strain>
    </source>
</reference>